<reference evidence="2 3" key="1">
    <citation type="journal article" date="2019" name="Nat. Ecol. Evol.">
        <title>Megaphylogeny resolves global patterns of mushroom evolution.</title>
        <authorList>
            <person name="Varga T."/>
            <person name="Krizsan K."/>
            <person name="Foldi C."/>
            <person name="Dima B."/>
            <person name="Sanchez-Garcia M."/>
            <person name="Sanchez-Ramirez S."/>
            <person name="Szollosi G.J."/>
            <person name="Szarkandi J.G."/>
            <person name="Papp V."/>
            <person name="Albert L."/>
            <person name="Andreopoulos W."/>
            <person name="Angelini C."/>
            <person name="Antonin V."/>
            <person name="Barry K.W."/>
            <person name="Bougher N.L."/>
            <person name="Buchanan P."/>
            <person name="Buyck B."/>
            <person name="Bense V."/>
            <person name="Catcheside P."/>
            <person name="Chovatia M."/>
            <person name="Cooper J."/>
            <person name="Damon W."/>
            <person name="Desjardin D."/>
            <person name="Finy P."/>
            <person name="Geml J."/>
            <person name="Haridas S."/>
            <person name="Hughes K."/>
            <person name="Justo A."/>
            <person name="Karasinski D."/>
            <person name="Kautmanova I."/>
            <person name="Kiss B."/>
            <person name="Kocsube S."/>
            <person name="Kotiranta H."/>
            <person name="LaButti K.M."/>
            <person name="Lechner B.E."/>
            <person name="Liimatainen K."/>
            <person name="Lipzen A."/>
            <person name="Lukacs Z."/>
            <person name="Mihaltcheva S."/>
            <person name="Morgado L.N."/>
            <person name="Niskanen T."/>
            <person name="Noordeloos M.E."/>
            <person name="Ohm R.A."/>
            <person name="Ortiz-Santana B."/>
            <person name="Ovrebo C."/>
            <person name="Racz N."/>
            <person name="Riley R."/>
            <person name="Savchenko A."/>
            <person name="Shiryaev A."/>
            <person name="Soop K."/>
            <person name="Spirin V."/>
            <person name="Szebenyi C."/>
            <person name="Tomsovsky M."/>
            <person name="Tulloss R.E."/>
            <person name="Uehling J."/>
            <person name="Grigoriev I.V."/>
            <person name="Vagvolgyi C."/>
            <person name="Papp T."/>
            <person name="Martin F.M."/>
            <person name="Miettinen O."/>
            <person name="Hibbett D.S."/>
            <person name="Nagy L.G."/>
        </authorList>
    </citation>
    <scope>NUCLEOTIDE SEQUENCE [LARGE SCALE GENOMIC DNA]</scope>
    <source>
        <strain evidence="2 3">HHB13444</strain>
    </source>
</reference>
<proteinExistence type="inferred from homology"/>
<evidence type="ECO:0000313" key="2">
    <source>
        <dbReference type="EMBL" id="TFK84090.1"/>
    </source>
</evidence>
<dbReference type="InterPro" id="IPR036291">
    <property type="entry name" value="NAD(P)-bd_dom_sf"/>
</dbReference>
<evidence type="ECO:0000256" key="1">
    <source>
        <dbReference type="ARBA" id="ARBA00006484"/>
    </source>
</evidence>
<evidence type="ECO:0000313" key="3">
    <source>
        <dbReference type="Proteomes" id="UP000308197"/>
    </source>
</evidence>
<dbReference type="PANTHER" id="PTHR43544:SF15">
    <property type="entry name" value="CHAIN DEHYDROGENASE (ATSC), PUTATIVE (AFU_ORTHOLOGUE AFUA_3G00180)-RELATED"/>
    <property type="match status" value="1"/>
</dbReference>
<dbReference type="EMBL" id="ML211342">
    <property type="protein sequence ID" value="TFK84090.1"/>
    <property type="molecule type" value="Genomic_DNA"/>
</dbReference>
<dbReference type="Pfam" id="PF00106">
    <property type="entry name" value="adh_short"/>
    <property type="match status" value="1"/>
</dbReference>
<dbReference type="Gene3D" id="3.40.50.720">
    <property type="entry name" value="NAD(P)-binding Rossmann-like Domain"/>
    <property type="match status" value="1"/>
</dbReference>
<sequence length="266" mass="28016">MPSYAVIGASRGIGLEFVRQLAAKPNTVVFAVVRNASKSTYLQAVAKDAKNIHVVEGDVGDYASLQKAAERVSEVTGGKLDYLIHNAARVEAENLSKGFDDYASIDELDTDFTTSFKVNGLGVIHSISAFLPLLRAGPTKKIVAISTAGADPKTVRASGFAGGPGYAMTKAAGLLATIKWALKLQDEGFVVVAVNPGLVDSSGTSDDPAARALFEEIAETFFKKTGVRLEPETPEQSVAAQLKLIDGLKPSDNGLFLEHTGGEYGL</sequence>
<dbReference type="PANTHER" id="PTHR43544">
    <property type="entry name" value="SHORT-CHAIN DEHYDROGENASE/REDUCTASE"/>
    <property type="match status" value="1"/>
</dbReference>
<dbReference type="InParanoid" id="A0A5C3P781"/>
<dbReference type="SUPFAM" id="SSF51735">
    <property type="entry name" value="NAD(P)-binding Rossmann-fold domains"/>
    <property type="match status" value="1"/>
</dbReference>
<name>A0A5C3P781_9APHY</name>
<protein>
    <submittedName>
        <fullName evidence="2">NAD-P-binding protein</fullName>
    </submittedName>
</protein>
<dbReference type="Proteomes" id="UP000308197">
    <property type="component" value="Unassembled WGS sequence"/>
</dbReference>
<keyword evidence="3" id="KW-1185">Reference proteome</keyword>
<accession>A0A5C3P781</accession>
<dbReference type="AlphaFoldDB" id="A0A5C3P781"/>
<gene>
    <name evidence="2" type="ORF">K466DRAFT_602300</name>
</gene>
<dbReference type="GO" id="GO:0016491">
    <property type="term" value="F:oxidoreductase activity"/>
    <property type="evidence" value="ECO:0007669"/>
    <property type="project" value="TreeGrafter"/>
</dbReference>
<dbReference type="GO" id="GO:0005737">
    <property type="term" value="C:cytoplasm"/>
    <property type="evidence" value="ECO:0007669"/>
    <property type="project" value="TreeGrafter"/>
</dbReference>
<dbReference type="PRINTS" id="PR00081">
    <property type="entry name" value="GDHRDH"/>
</dbReference>
<comment type="similarity">
    <text evidence="1">Belongs to the short-chain dehydrogenases/reductases (SDR) family.</text>
</comment>
<dbReference type="FunCoup" id="A0A5C3P781">
    <property type="interactions" value="146"/>
</dbReference>
<dbReference type="InterPro" id="IPR002347">
    <property type="entry name" value="SDR_fam"/>
</dbReference>
<organism evidence="2 3">
    <name type="scientific">Polyporus arcularius HHB13444</name>
    <dbReference type="NCBI Taxonomy" id="1314778"/>
    <lineage>
        <taxon>Eukaryota</taxon>
        <taxon>Fungi</taxon>
        <taxon>Dikarya</taxon>
        <taxon>Basidiomycota</taxon>
        <taxon>Agaricomycotina</taxon>
        <taxon>Agaricomycetes</taxon>
        <taxon>Polyporales</taxon>
        <taxon>Polyporaceae</taxon>
        <taxon>Polyporus</taxon>
    </lineage>
</organism>
<dbReference type="InterPro" id="IPR051468">
    <property type="entry name" value="Fungal_SecMetab_SDRs"/>
</dbReference>